<comment type="cofactor">
    <cofactor evidence="1">
        <name>pyridoxal 5'-phosphate</name>
        <dbReference type="ChEBI" id="CHEBI:597326"/>
    </cofactor>
</comment>
<name>D7BEP8_ALLS1</name>
<dbReference type="Pfam" id="PF00155">
    <property type="entry name" value="Aminotran_1_2"/>
    <property type="match status" value="1"/>
</dbReference>
<keyword evidence="7" id="KW-0032">Aminotransferase</keyword>
<reference evidence="7 8" key="1">
    <citation type="journal article" date="2010" name="Stand. Genomic Sci.">
        <title>Complete genome sequence of Meiothermus silvanus type strain (VI-R2).</title>
        <authorList>
            <person name="Sikorski J."/>
            <person name="Tindall B.J."/>
            <person name="Lowry S."/>
            <person name="Lucas S."/>
            <person name="Nolan M."/>
            <person name="Copeland A."/>
            <person name="Glavina Del Rio T."/>
            <person name="Tice H."/>
            <person name="Cheng J.F."/>
            <person name="Han C."/>
            <person name="Pitluck S."/>
            <person name="Liolios K."/>
            <person name="Ivanova N."/>
            <person name="Mavromatis K."/>
            <person name="Mikhailova N."/>
            <person name="Pati A."/>
            <person name="Goodwin L."/>
            <person name="Chen A."/>
            <person name="Palaniappan K."/>
            <person name="Land M."/>
            <person name="Hauser L."/>
            <person name="Chang Y.J."/>
            <person name="Jeffries C.D."/>
            <person name="Rohde M."/>
            <person name="Goker M."/>
            <person name="Woyke T."/>
            <person name="Bristow J."/>
            <person name="Eisen J.A."/>
            <person name="Markowitz V."/>
            <person name="Hugenholtz P."/>
            <person name="Kyrpides N.C."/>
            <person name="Klenk H.P."/>
            <person name="Lapidus A."/>
        </authorList>
    </citation>
    <scope>NUCLEOTIDE SEQUENCE [LARGE SCALE GENOMIC DNA]</scope>
    <source>
        <strain evidence="8">ATCC 700542 / DSM 9946 / VI-R2</strain>
    </source>
</reference>
<evidence type="ECO:0000256" key="4">
    <source>
        <dbReference type="ARBA" id="ARBA00023239"/>
    </source>
</evidence>
<dbReference type="EC" id="4.4.1.13" evidence="2"/>
<dbReference type="InterPro" id="IPR051798">
    <property type="entry name" value="Class-II_PLP-Dep_Aminotrans"/>
</dbReference>
<dbReference type="PANTHER" id="PTHR43525:SF1">
    <property type="entry name" value="PROTEIN MALY"/>
    <property type="match status" value="1"/>
</dbReference>
<comment type="similarity">
    <text evidence="5">Belongs to the class-II pyridoxal-phosphate-dependent aminotransferase family. MalY/PatB cystathionine beta-lyase subfamily.</text>
</comment>
<evidence type="ECO:0000256" key="1">
    <source>
        <dbReference type="ARBA" id="ARBA00001933"/>
    </source>
</evidence>
<dbReference type="RefSeq" id="WP_013159521.1">
    <property type="nucleotide sequence ID" value="NC_014212.1"/>
</dbReference>
<keyword evidence="4" id="KW-0456">Lyase</keyword>
<protein>
    <recommendedName>
        <fullName evidence="2">cysteine-S-conjugate beta-lyase</fullName>
        <ecNumber evidence="2">4.4.1.13</ecNumber>
    </recommendedName>
</protein>
<evidence type="ECO:0000256" key="3">
    <source>
        <dbReference type="ARBA" id="ARBA00022898"/>
    </source>
</evidence>
<dbReference type="HOGENOM" id="CLU_017584_15_0_0"/>
<dbReference type="AlphaFoldDB" id="D7BEP8"/>
<dbReference type="CDD" id="cd00609">
    <property type="entry name" value="AAT_like"/>
    <property type="match status" value="1"/>
</dbReference>
<accession>D7BEP8</accession>
<dbReference type="GO" id="GO:0047804">
    <property type="term" value="F:cysteine-S-conjugate beta-lyase activity"/>
    <property type="evidence" value="ECO:0007669"/>
    <property type="project" value="UniProtKB-EC"/>
</dbReference>
<gene>
    <name evidence="7" type="ordered locus">Mesil_3169</name>
</gene>
<evidence type="ECO:0000256" key="2">
    <source>
        <dbReference type="ARBA" id="ARBA00012224"/>
    </source>
</evidence>
<dbReference type="InterPro" id="IPR015422">
    <property type="entry name" value="PyrdxlP-dep_Trfase_small"/>
</dbReference>
<dbReference type="Gene3D" id="3.40.640.10">
    <property type="entry name" value="Type I PLP-dependent aspartate aminotransferase-like (Major domain)"/>
    <property type="match status" value="1"/>
</dbReference>
<dbReference type="OrthoDB" id="9802872at2"/>
<organism evidence="7 8">
    <name type="scientific">Allomeiothermus silvanus (strain ATCC 700542 / DSM 9946 / NBRC 106475 / NCIMB 13440 / VI-R2)</name>
    <name type="common">Thermus silvanus</name>
    <dbReference type="NCBI Taxonomy" id="526227"/>
    <lineage>
        <taxon>Bacteria</taxon>
        <taxon>Thermotogati</taxon>
        <taxon>Deinococcota</taxon>
        <taxon>Deinococci</taxon>
        <taxon>Thermales</taxon>
        <taxon>Thermaceae</taxon>
        <taxon>Allomeiothermus</taxon>
    </lineage>
</organism>
<dbReference type="NCBIfam" id="TIGR04350">
    <property type="entry name" value="C_S_lyase_PatB"/>
    <property type="match status" value="1"/>
</dbReference>
<dbReference type="KEGG" id="msv:Mesil_3169"/>
<dbReference type="eggNOG" id="COG1168">
    <property type="taxonomic scope" value="Bacteria"/>
</dbReference>
<dbReference type="Gene3D" id="3.90.1150.10">
    <property type="entry name" value="Aspartate Aminotransferase, domain 1"/>
    <property type="match status" value="1"/>
</dbReference>
<feature type="domain" description="Aminotransferase class I/classII large" evidence="6">
    <location>
        <begin position="28"/>
        <end position="378"/>
    </location>
</feature>
<keyword evidence="7" id="KW-0808">Transferase</keyword>
<dbReference type="InterPro" id="IPR027619">
    <property type="entry name" value="C-S_lyase_PatB-like"/>
</dbReference>
<dbReference type="EMBL" id="CP002042">
    <property type="protein sequence ID" value="ADH64994.1"/>
    <property type="molecule type" value="Genomic_DNA"/>
</dbReference>
<dbReference type="SUPFAM" id="SSF53383">
    <property type="entry name" value="PLP-dependent transferases"/>
    <property type="match status" value="1"/>
</dbReference>
<dbReference type="PANTHER" id="PTHR43525">
    <property type="entry name" value="PROTEIN MALY"/>
    <property type="match status" value="1"/>
</dbReference>
<sequence length="390" mass="43149">MPHPYDSLEMAAIKGPHSVKWSLYGEEVLPLWVADMDFPVCAEVVQAVAARLSKRIGYPQGAGDPELLEAILAQQEAMGLKGLGRENLWLTTSVVPGIYASVLGLTSVGDEVITQVPVYPPFLNALSDYHRITRASPMAIGPSGRWEIDFDHLESLVSPATRMLLLCNPQNPTGRVFTRGELQRLAEFALRHRLWVMVDELWAGLVYEGEHIPFASISPEVAQRTVTLTGPCKAFNTAGLGGGVAISHNPEILARMQKATRGVMGHPNVAAMAAWTAALQHGQAWLEDTRNYLRANRDFLGEFLHTKLPEVKYIPPQATYLAWLDFRALEIEDTHRFLLEKAKVALNEGSTFGTNFKGFLRLNFATSRGVLQEALERIERALRARGTMLA</sequence>
<dbReference type="InterPro" id="IPR015424">
    <property type="entry name" value="PyrdxlP-dep_Trfase"/>
</dbReference>
<keyword evidence="8" id="KW-1185">Reference proteome</keyword>
<evidence type="ECO:0000313" key="8">
    <source>
        <dbReference type="Proteomes" id="UP000001916"/>
    </source>
</evidence>
<dbReference type="STRING" id="526227.Mesil_3169"/>
<dbReference type="Proteomes" id="UP000001916">
    <property type="component" value="Chromosome"/>
</dbReference>
<dbReference type="GO" id="GO:0008483">
    <property type="term" value="F:transaminase activity"/>
    <property type="evidence" value="ECO:0007669"/>
    <property type="project" value="UniProtKB-KW"/>
</dbReference>
<dbReference type="InterPro" id="IPR015421">
    <property type="entry name" value="PyrdxlP-dep_Trfase_major"/>
</dbReference>
<evidence type="ECO:0000256" key="5">
    <source>
        <dbReference type="ARBA" id="ARBA00037974"/>
    </source>
</evidence>
<keyword evidence="3" id="KW-0663">Pyridoxal phosphate</keyword>
<dbReference type="GO" id="GO:0030170">
    <property type="term" value="F:pyridoxal phosphate binding"/>
    <property type="evidence" value="ECO:0007669"/>
    <property type="project" value="InterPro"/>
</dbReference>
<evidence type="ECO:0000313" key="7">
    <source>
        <dbReference type="EMBL" id="ADH64994.1"/>
    </source>
</evidence>
<dbReference type="InterPro" id="IPR004839">
    <property type="entry name" value="Aminotransferase_I/II_large"/>
</dbReference>
<evidence type="ECO:0000259" key="6">
    <source>
        <dbReference type="Pfam" id="PF00155"/>
    </source>
</evidence>
<proteinExistence type="inferred from homology"/>